<dbReference type="GO" id="GO:0005634">
    <property type="term" value="C:nucleus"/>
    <property type="evidence" value="ECO:0007669"/>
    <property type="project" value="TreeGrafter"/>
</dbReference>
<dbReference type="GO" id="GO:0030018">
    <property type="term" value="C:Z disc"/>
    <property type="evidence" value="ECO:0007669"/>
    <property type="project" value="TreeGrafter"/>
</dbReference>
<evidence type="ECO:0000256" key="5">
    <source>
        <dbReference type="PROSITE-ProRule" id="PRU00125"/>
    </source>
</evidence>
<comment type="caution">
    <text evidence="7">The sequence shown here is derived from an EMBL/GenBank/DDBJ whole genome shotgun (WGS) entry which is preliminary data.</text>
</comment>
<keyword evidence="4 5" id="KW-0440">LIM domain</keyword>
<dbReference type="Gene3D" id="2.10.110.10">
    <property type="entry name" value="Cysteine Rich Protein"/>
    <property type="match status" value="3"/>
</dbReference>
<dbReference type="GO" id="GO:0046872">
    <property type="term" value="F:metal ion binding"/>
    <property type="evidence" value="ECO:0007669"/>
    <property type="project" value="UniProtKB-KW"/>
</dbReference>
<dbReference type="AlphaFoldDB" id="A0A7J7JE02"/>
<keyword evidence="8" id="KW-1185">Reference proteome</keyword>
<evidence type="ECO:0000256" key="1">
    <source>
        <dbReference type="ARBA" id="ARBA00022723"/>
    </source>
</evidence>
<sequence>MQFVAKDDGLYCPDCYDKNFAQRCDICNQTFKHGAPTRWCDIPRQRYHRECFTCTKCNTELAHIKFATKDNDPYCPECYIKLFAKICEKCRQPIAGGCQILTGHLLTPILSYQM</sequence>
<dbReference type="SUPFAM" id="SSF57716">
    <property type="entry name" value="Glucocorticoid receptor-like (DNA-binding domain)"/>
    <property type="match status" value="2"/>
</dbReference>
<evidence type="ECO:0000256" key="3">
    <source>
        <dbReference type="ARBA" id="ARBA00022833"/>
    </source>
</evidence>
<dbReference type="InterPro" id="IPR001781">
    <property type="entry name" value="Znf_LIM"/>
</dbReference>
<dbReference type="SMART" id="SM00132">
    <property type="entry name" value="LIM"/>
    <property type="match status" value="1"/>
</dbReference>
<gene>
    <name evidence="7" type="ORF">EB796_018092</name>
</gene>
<dbReference type="Pfam" id="PF00412">
    <property type="entry name" value="LIM"/>
    <property type="match status" value="1"/>
</dbReference>
<accession>A0A7J7JE02</accession>
<feature type="domain" description="LIM zinc-binding" evidence="6">
    <location>
        <begin position="22"/>
        <end position="85"/>
    </location>
</feature>
<dbReference type="PANTHER" id="PTHR24205:SF4">
    <property type="entry name" value="PROTEIN ESPINAS"/>
    <property type="match status" value="1"/>
</dbReference>
<dbReference type="Proteomes" id="UP000593567">
    <property type="component" value="Unassembled WGS sequence"/>
</dbReference>
<organism evidence="7 8">
    <name type="scientific">Bugula neritina</name>
    <name type="common">Brown bryozoan</name>
    <name type="synonym">Sertularia neritina</name>
    <dbReference type="NCBI Taxonomy" id="10212"/>
    <lineage>
        <taxon>Eukaryota</taxon>
        <taxon>Metazoa</taxon>
        <taxon>Spiralia</taxon>
        <taxon>Lophotrochozoa</taxon>
        <taxon>Bryozoa</taxon>
        <taxon>Gymnolaemata</taxon>
        <taxon>Cheilostomatida</taxon>
        <taxon>Flustrina</taxon>
        <taxon>Buguloidea</taxon>
        <taxon>Bugulidae</taxon>
        <taxon>Bugula</taxon>
    </lineage>
</organism>
<evidence type="ECO:0000256" key="2">
    <source>
        <dbReference type="ARBA" id="ARBA00022737"/>
    </source>
</evidence>
<evidence type="ECO:0000259" key="6">
    <source>
        <dbReference type="PROSITE" id="PS50023"/>
    </source>
</evidence>
<dbReference type="GO" id="GO:0003712">
    <property type="term" value="F:transcription coregulator activity"/>
    <property type="evidence" value="ECO:0007669"/>
    <property type="project" value="TreeGrafter"/>
</dbReference>
<dbReference type="OrthoDB" id="274660at2759"/>
<evidence type="ECO:0000313" key="7">
    <source>
        <dbReference type="EMBL" id="KAF6023608.1"/>
    </source>
</evidence>
<evidence type="ECO:0000313" key="8">
    <source>
        <dbReference type="Proteomes" id="UP000593567"/>
    </source>
</evidence>
<dbReference type="PROSITE" id="PS50023">
    <property type="entry name" value="LIM_DOMAIN_2"/>
    <property type="match status" value="1"/>
</dbReference>
<evidence type="ECO:0000256" key="4">
    <source>
        <dbReference type="ARBA" id="ARBA00023038"/>
    </source>
</evidence>
<name>A0A7J7JE02_BUGNE</name>
<proteinExistence type="predicted"/>
<keyword evidence="3 5" id="KW-0862">Zinc</keyword>
<dbReference type="EMBL" id="VXIV02002690">
    <property type="protein sequence ID" value="KAF6023608.1"/>
    <property type="molecule type" value="Genomic_DNA"/>
</dbReference>
<protein>
    <recommendedName>
        <fullName evidence="6">LIM zinc-binding domain-containing protein</fullName>
    </recommendedName>
</protein>
<dbReference type="PROSITE" id="PS00478">
    <property type="entry name" value="LIM_DOMAIN_1"/>
    <property type="match status" value="1"/>
</dbReference>
<keyword evidence="1 5" id="KW-0479">Metal-binding</keyword>
<reference evidence="7" key="1">
    <citation type="submission" date="2020-06" db="EMBL/GenBank/DDBJ databases">
        <title>Draft genome of Bugula neritina, a colonial animal packing powerful symbionts and potential medicines.</title>
        <authorList>
            <person name="Rayko M."/>
        </authorList>
    </citation>
    <scope>NUCLEOTIDE SEQUENCE [LARGE SCALE GENOMIC DNA]</scope>
    <source>
        <strain evidence="7">Kwan_BN1</strain>
    </source>
</reference>
<keyword evidence="2" id="KW-0677">Repeat</keyword>
<dbReference type="PANTHER" id="PTHR24205">
    <property type="entry name" value="FOUR AND A HALF LIM DOMAINS PROTEIN"/>
    <property type="match status" value="1"/>
</dbReference>